<dbReference type="Proteomes" id="UP000030762">
    <property type="component" value="Unassembled WGS sequence"/>
</dbReference>
<gene>
    <name evidence="2" type="ORF">SDRG_12355</name>
</gene>
<dbReference type="RefSeq" id="XP_008616648.1">
    <property type="nucleotide sequence ID" value="XM_008618426.1"/>
</dbReference>
<protein>
    <submittedName>
        <fullName evidence="2">Uncharacterized protein</fullName>
    </submittedName>
</protein>
<keyword evidence="3" id="KW-1185">Reference proteome</keyword>
<sequence length="1749" mass="192136">MHRVVPGPVADHIRSLPRHQLGRVLCSALSMCVSIAAGIYYLGLLAPAFANDLWWPEYNTTGYEAFLIDAANTLLAPTSVESTIFDLLSPRAMQRRDYSASPTRVSMHATYTRYLLLTNLTSLTYAVTNLRTLPASDALWVGAQYCYVDFERVFEIAHTAKRQARCALRYRHNSAVYLESVLRNIPWDAFLAVYGGVGGMFTVGLQNGLEATAFGQAWLRNTANAWHRTSVADEVALWAANNLTTFTMMWQNAAETGLQEVVALQNALGLTFDVVVKDSPFQRTGWTSLYAYWFFYNDLYFMQLCNQSLIATSPNDFRLGQPTSTGDLEGFLGLTNDDNVFVNQTDLVRRRIGPFLSIDLYFLAVPPSLWRAVELFQLNLARTVLDSPWPPSLVVDPVPPAWTLDPRLVYYGGNPFCLHGAPRQIVQAMFSYYDVCDAQPPLQLELSWDATLLSLLATPDAIQRTHAICALQTRAPACSAQLDAAAIELAHWRHDSLVAALAQAATDVRATGLSIMQFASNGSEWRLLDAPLVDPASLHTFFGWIYLYEWALGDREAVVFDGDEGALALVSARYTPYTMADSARVLTRASRFVLYIVYYASAVIVVVALLVLLHISKSVVSANLLAFHRLVGAVWLGRPIMALRGSTALILLSSAEIVLGRGQMTSMLTWRRRPVLSTIVLTTEATWLTVALGDLTLVLTRDPIVVGPTASLVVWLCHFAITLVWPVDLTGILDRNCSATQMDHLLHCRSAVVAVGSTSRLWLLVSVQLGIGLVLLPLVAWYRRKQHHTPNEKYVALSAAANALLQPVQPPTGFDRVACVLAGSIPIRSLGVVFHIPLWSTRPFEATAHCLHLPLPTLHAVPAETASELPVVVHRPFLKQVLAHVGVLYMLVSIGGSVSYLQVSAGHLTNDVFWPDFNMSTMHVFLASTFVHLRLLGAADVNSLTTSNTNVLASTTTTSIKTPANLAATQQLAMASDIASVVSSLRSADACSVPWIATAYCFLDVERRWELAFSSARQARCHRRATLSNGAVFLELHLRNLEASAWLACGNGAFDSTHKALDASLDGRAFLARSLYAPLLQLPDEVGFWTTHNVFRYVSMWQNYKILGLQLHYDISNAYGALFHFTISSTSGRFRLAAQTSYKMYWPLAALYGSGNTSERYVNGTSLLRGLPHYLLEAINAESLLMRNGTLPSPLGVGLAATRQRLGPFGTIDMTYVPAPEALVDVVRAFSSAVTVGRVASLEAGTAYVTLGTSVNFNYLVVPEAWLQLDFIALGGSPLCDISLVSAGAKISTGLLTLFLSDGICAPSPLQSTLYPTPEAFIFATMLTSANWTRLCAQEVSGASACHAGLVAATAFLEAAPLPPTPVLTSLVVDLRHMNISLFQLGTLNVSVVDVRVFEYPLRFDDDDPFTFFAWWFLFDWVLGRREVVLFEGDNGIMTLLSDLIQYLENTVDRSELPTTFAAYATAGVQYVTTVTLALATVTGVYVLLGCGCIEGRNLWSLHSVGSVTWVGRPLLLLRSLTAISILSTAMLRLERGQNDNFLMLRTQTNPWYTTLLAASEVTWLSAVSIDIWIIATRELTPSFTLLNTTLVWVVASLLSVVWPPAHAVTVTPPSDCRLIQVDFQFTCLAASVTIGHASRTLLLGLLVLGAHGLCYLCARQLKGAARHSRVLSYWLSSGATYLFAHDAWRYRHLVYLDRASAVYSGLLSVRRGRVMYVFDVKTWRTFAISLLPEADTPLHLRHAIPLTD</sequence>
<dbReference type="VEuPathDB" id="FungiDB:SDRG_12355"/>
<feature type="transmembrane region" description="Helical" evidence="1">
    <location>
        <begin position="1642"/>
        <end position="1659"/>
    </location>
</feature>
<keyword evidence="1" id="KW-0472">Membrane</keyword>
<accession>T0PWA1</accession>
<organism evidence="2 3">
    <name type="scientific">Saprolegnia diclina (strain VS20)</name>
    <dbReference type="NCBI Taxonomy" id="1156394"/>
    <lineage>
        <taxon>Eukaryota</taxon>
        <taxon>Sar</taxon>
        <taxon>Stramenopiles</taxon>
        <taxon>Oomycota</taxon>
        <taxon>Saprolegniomycetes</taxon>
        <taxon>Saprolegniales</taxon>
        <taxon>Saprolegniaceae</taxon>
        <taxon>Saprolegnia</taxon>
    </lineage>
</organism>
<reference evidence="2 3" key="1">
    <citation type="submission" date="2012-04" db="EMBL/GenBank/DDBJ databases">
        <title>The Genome Sequence of Saprolegnia declina VS20.</title>
        <authorList>
            <consortium name="The Broad Institute Genome Sequencing Platform"/>
            <person name="Russ C."/>
            <person name="Nusbaum C."/>
            <person name="Tyler B."/>
            <person name="van West P."/>
            <person name="Dieguez-Uribeondo J."/>
            <person name="de Bruijn I."/>
            <person name="Tripathy S."/>
            <person name="Jiang R."/>
            <person name="Young S.K."/>
            <person name="Zeng Q."/>
            <person name="Gargeya S."/>
            <person name="Fitzgerald M."/>
            <person name="Haas B."/>
            <person name="Abouelleil A."/>
            <person name="Alvarado L."/>
            <person name="Arachchi H.M."/>
            <person name="Berlin A."/>
            <person name="Chapman S.B."/>
            <person name="Goldberg J."/>
            <person name="Griggs A."/>
            <person name="Gujja S."/>
            <person name="Hansen M."/>
            <person name="Howarth C."/>
            <person name="Imamovic A."/>
            <person name="Larimer J."/>
            <person name="McCowen C."/>
            <person name="Montmayeur A."/>
            <person name="Murphy C."/>
            <person name="Neiman D."/>
            <person name="Pearson M."/>
            <person name="Priest M."/>
            <person name="Roberts A."/>
            <person name="Saif S."/>
            <person name="Shea T."/>
            <person name="Sisk P."/>
            <person name="Sykes S."/>
            <person name="Wortman J."/>
            <person name="Nusbaum C."/>
            <person name="Birren B."/>
        </authorList>
    </citation>
    <scope>NUCLEOTIDE SEQUENCE [LARGE SCALE GENOMIC DNA]</scope>
    <source>
        <strain evidence="2 3">VS20</strain>
    </source>
</reference>
<feature type="transmembrane region" description="Helical" evidence="1">
    <location>
        <begin position="1471"/>
        <end position="1494"/>
    </location>
</feature>
<evidence type="ECO:0000256" key="1">
    <source>
        <dbReference type="SAM" id="Phobius"/>
    </source>
</evidence>
<evidence type="ECO:0000313" key="2">
    <source>
        <dbReference type="EMBL" id="EQC29809.1"/>
    </source>
</evidence>
<dbReference type="GeneID" id="19953082"/>
<feature type="transmembrane region" description="Helical" evidence="1">
    <location>
        <begin position="761"/>
        <end position="782"/>
    </location>
</feature>
<feature type="transmembrane region" description="Helical" evidence="1">
    <location>
        <begin position="592"/>
        <end position="615"/>
    </location>
</feature>
<dbReference type="EMBL" id="JH767180">
    <property type="protein sequence ID" value="EQC29809.1"/>
    <property type="molecule type" value="Genomic_DNA"/>
</dbReference>
<dbReference type="eggNOG" id="ENOG502SD6V">
    <property type="taxonomic scope" value="Eukaryota"/>
</dbReference>
<dbReference type="OrthoDB" id="10479103at2759"/>
<feature type="transmembrane region" description="Helical" evidence="1">
    <location>
        <begin position="21"/>
        <end position="43"/>
    </location>
</feature>
<evidence type="ECO:0000313" key="3">
    <source>
        <dbReference type="Proteomes" id="UP000030762"/>
    </source>
</evidence>
<feature type="transmembrane region" description="Helical" evidence="1">
    <location>
        <begin position="881"/>
        <end position="901"/>
    </location>
</feature>
<name>T0PWA1_SAPDV</name>
<keyword evidence="1" id="KW-0812">Transmembrane</keyword>
<proteinExistence type="predicted"/>
<feature type="transmembrane region" description="Helical" evidence="1">
    <location>
        <begin position="704"/>
        <end position="725"/>
    </location>
</feature>
<dbReference type="InParanoid" id="T0PWA1"/>
<keyword evidence="1" id="KW-1133">Transmembrane helix</keyword>
<feature type="transmembrane region" description="Helical" evidence="1">
    <location>
        <begin position="1586"/>
        <end position="1606"/>
    </location>
</feature>